<dbReference type="Gene3D" id="1.10.10.10">
    <property type="entry name" value="Winged helix-like DNA-binding domain superfamily/Winged helix DNA-binding domain"/>
    <property type="match status" value="1"/>
</dbReference>
<dbReference type="GO" id="GO:0005829">
    <property type="term" value="C:cytosol"/>
    <property type="evidence" value="ECO:0007669"/>
    <property type="project" value="TreeGrafter"/>
</dbReference>
<evidence type="ECO:0000313" key="6">
    <source>
        <dbReference type="EMBL" id="MBB6470047.1"/>
    </source>
</evidence>
<dbReference type="InterPro" id="IPR036390">
    <property type="entry name" value="WH_DNA-bd_sf"/>
</dbReference>
<evidence type="ECO:0000259" key="5">
    <source>
        <dbReference type="PROSITE" id="PS50931"/>
    </source>
</evidence>
<dbReference type="EMBL" id="JACHGI010000022">
    <property type="protein sequence ID" value="MBB6470047.1"/>
    <property type="molecule type" value="Genomic_DNA"/>
</dbReference>
<dbReference type="Gene3D" id="3.40.190.10">
    <property type="entry name" value="Periplasmic binding protein-like II"/>
    <property type="match status" value="2"/>
</dbReference>
<evidence type="ECO:0000256" key="2">
    <source>
        <dbReference type="ARBA" id="ARBA00023015"/>
    </source>
</evidence>
<dbReference type="PANTHER" id="PTHR30419:SF2">
    <property type="entry name" value="LYSR FAMILY TRANSCRIPTIONAL REGULATOR"/>
    <property type="match status" value="1"/>
</dbReference>
<dbReference type="SUPFAM" id="SSF46785">
    <property type="entry name" value="Winged helix' DNA-binding domain"/>
    <property type="match status" value="1"/>
</dbReference>
<evidence type="ECO:0000256" key="3">
    <source>
        <dbReference type="ARBA" id="ARBA00023125"/>
    </source>
</evidence>
<comment type="caution">
    <text evidence="6">The sequence shown here is derived from an EMBL/GenBank/DDBJ whole genome shotgun (WGS) entry which is preliminary data.</text>
</comment>
<dbReference type="Pfam" id="PF00126">
    <property type="entry name" value="HTH_1"/>
    <property type="match status" value="1"/>
</dbReference>
<keyword evidence="4" id="KW-0804">Transcription</keyword>
<gene>
    <name evidence="6" type="ORF">HNQ96_005941</name>
</gene>
<proteinExistence type="inferred from homology"/>
<dbReference type="SUPFAM" id="SSF53850">
    <property type="entry name" value="Periplasmic binding protein-like II"/>
    <property type="match status" value="1"/>
</dbReference>
<dbReference type="AlphaFoldDB" id="A0A8E2BGD1"/>
<evidence type="ECO:0000256" key="1">
    <source>
        <dbReference type="ARBA" id="ARBA00009437"/>
    </source>
</evidence>
<dbReference type="PROSITE" id="PS50931">
    <property type="entry name" value="HTH_LYSR"/>
    <property type="match status" value="1"/>
</dbReference>
<dbReference type="InterPro" id="IPR036388">
    <property type="entry name" value="WH-like_DNA-bd_sf"/>
</dbReference>
<protein>
    <submittedName>
        <fullName evidence="6">DNA-binding transcriptional LysR family regulator</fullName>
    </submittedName>
</protein>
<accession>A0A8E2BGD1</accession>
<evidence type="ECO:0000256" key="4">
    <source>
        <dbReference type="ARBA" id="ARBA00023163"/>
    </source>
</evidence>
<dbReference type="RefSeq" id="WP_184773937.1">
    <property type="nucleotide sequence ID" value="NZ_JACHGI010000022.1"/>
</dbReference>
<dbReference type="GO" id="GO:0003700">
    <property type="term" value="F:DNA-binding transcription factor activity"/>
    <property type="evidence" value="ECO:0007669"/>
    <property type="project" value="InterPro"/>
</dbReference>
<evidence type="ECO:0000313" key="7">
    <source>
        <dbReference type="Proteomes" id="UP000532373"/>
    </source>
</evidence>
<comment type="similarity">
    <text evidence="1">Belongs to the LysR transcriptional regulatory family.</text>
</comment>
<keyword evidence="3 6" id="KW-0238">DNA-binding</keyword>
<dbReference type="GO" id="GO:0003677">
    <property type="term" value="F:DNA binding"/>
    <property type="evidence" value="ECO:0007669"/>
    <property type="project" value="UniProtKB-KW"/>
</dbReference>
<sequence>MVTTVPDENASRIKASQKVQIFERPVANSATPPYPRFFWNFGPVPGRQAPIKRAVSEDVMHAAVLRYFEQVAESGSIRVASEILHVAPSAITRQVLNLEAELGCKLFERLPTGMRLTAAGHVFLRHTRRTLSDWRNTAGELTALTGQIAGEVRILATPPLIISVLLGAIESLVEEHPRVCFNVTDANVVNKTEQMQLGHPDIALLPFDRRYRQFELLDQLDVRVGVVVTPNHPLAQEKTLTLTQCAEHPVLMVQDMWIQRHSDVEFQETGAEYQPRIVSSSWPLAREAARRGLGVGFFASVGVAKELASGELIFVPLDIPGYVTSSLSLYVNADRKLAPEVAVTVQHIKAKFAEVRTLLPSVAMPTTSSSGSTPRQDR</sequence>
<dbReference type="InterPro" id="IPR000847">
    <property type="entry name" value="LysR_HTH_N"/>
</dbReference>
<dbReference type="Proteomes" id="UP000532373">
    <property type="component" value="Unassembled WGS sequence"/>
</dbReference>
<dbReference type="FunFam" id="1.10.10.10:FF:000001">
    <property type="entry name" value="LysR family transcriptional regulator"/>
    <property type="match status" value="1"/>
</dbReference>
<name>A0A8E2BGD1_9HYPH</name>
<reference evidence="6 7" key="1">
    <citation type="submission" date="2020-08" db="EMBL/GenBank/DDBJ databases">
        <title>Genomic Encyclopedia of Type Strains, Phase IV (KMG-IV): sequencing the most valuable type-strain genomes for metagenomic binning, comparative biology and taxonomic classification.</title>
        <authorList>
            <person name="Goeker M."/>
        </authorList>
    </citation>
    <scope>NUCLEOTIDE SEQUENCE [LARGE SCALE GENOMIC DNA]</scope>
    <source>
        <strain evidence="6 7">DSM 17454</strain>
    </source>
</reference>
<organism evidence="6 7">
    <name type="scientific">Aminobacter carboxidus</name>
    <dbReference type="NCBI Taxonomy" id="376165"/>
    <lineage>
        <taxon>Bacteria</taxon>
        <taxon>Pseudomonadati</taxon>
        <taxon>Pseudomonadota</taxon>
        <taxon>Alphaproteobacteria</taxon>
        <taxon>Hyphomicrobiales</taxon>
        <taxon>Phyllobacteriaceae</taxon>
        <taxon>Aminobacter</taxon>
    </lineage>
</organism>
<dbReference type="Pfam" id="PF03466">
    <property type="entry name" value="LysR_substrate"/>
    <property type="match status" value="1"/>
</dbReference>
<feature type="domain" description="HTH lysR-type" evidence="5">
    <location>
        <begin position="60"/>
        <end position="117"/>
    </location>
</feature>
<dbReference type="InterPro" id="IPR005119">
    <property type="entry name" value="LysR_subst-bd"/>
</dbReference>
<keyword evidence="2" id="KW-0805">Transcription regulation</keyword>
<dbReference type="PANTHER" id="PTHR30419">
    <property type="entry name" value="HTH-TYPE TRANSCRIPTIONAL REGULATOR YBHD"/>
    <property type="match status" value="1"/>
</dbReference>
<dbReference type="InterPro" id="IPR050950">
    <property type="entry name" value="HTH-type_LysR_regulators"/>
</dbReference>